<dbReference type="EC" id="2.7.8.7" evidence="8"/>
<keyword evidence="11" id="KW-1185">Reference proteome</keyword>
<keyword evidence="2 8" id="KW-0808">Transferase</keyword>
<dbReference type="Gene3D" id="3.90.470.20">
    <property type="entry name" value="4'-phosphopantetheinyl transferase domain"/>
    <property type="match status" value="1"/>
</dbReference>
<evidence type="ECO:0000256" key="7">
    <source>
        <dbReference type="ARBA" id="ARBA00023160"/>
    </source>
</evidence>
<dbReference type="NCBIfam" id="TIGR00516">
    <property type="entry name" value="acpS"/>
    <property type="match status" value="1"/>
</dbReference>
<evidence type="ECO:0000256" key="8">
    <source>
        <dbReference type="HAMAP-Rule" id="MF_00101"/>
    </source>
</evidence>
<organism evidence="10 11">
    <name type="scientific">Longimicrobium terrae</name>
    <dbReference type="NCBI Taxonomy" id="1639882"/>
    <lineage>
        <taxon>Bacteria</taxon>
        <taxon>Pseudomonadati</taxon>
        <taxon>Gemmatimonadota</taxon>
        <taxon>Longimicrobiia</taxon>
        <taxon>Longimicrobiales</taxon>
        <taxon>Longimicrobiaceae</taxon>
        <taxon>Longimicrobium</taxon>
    </lineage>
</organism>
<dbReference type="GO" id="GO:0008897">
    <property type="term" value="F:holo-[acyl-carrier-protein] synthase activity"/>
    <property type="evidence" value="ECO:0007669"/>
    <property type="project" value="UniProtKB-UniRule"/>
</dbReference>
<dbReference type="Proteomes" id="UP000582837">
    <property type="component" value="Unassembled WGS sequence"/>
</dbReference>
<dbReference type="GO" id="GO:0006633">
    <property type="term" value="P:fatty acid biosynthetic process"/>
    <property type="evidence" value="ECO:0007669"/>
    <property type="project" value="UniProtKB-UniRule"/>
</dbReference>
<evidence type="ECO:0000313" key="11">
    <source>
        <dbReference type="Proteomes" id="UP000582837"/>
    </source>
</evidence>
<dbReference type="InterPro" id="IPR002582">
    <property type="entry name" value="ACPS"/>
</dbReference>
<dbReference type="InterPro" id="IPR004568">
    <property type="entry name" value="Ppantetheine-prot_Trfase_dom"/>
</dbReference>
<dbReference type="InterPro" id="IPR037143">
    <property type="entry name" value="4-PPantetheinyl_Trfase_dom_sf"/>
</dbReference>
<keyword evidence="3 8" id="KW-0479">Metal-binding</keyword>
<dbReference type="EMBL" id="JACHIA010000018">
    <property type="protein sequence ID" value="MBB6072785.1"/>
    <property type="molecule type" value="Genomic_DNA"/>
</dbReference>
<feature type="domain" description="4'-phosphopantetheinyl transferase" evidence="9">
    <location>
        <begin position="4"/>
        <end position="103"/>
    </location>
</feature>
<keyword evidence="6 8" id="KW-0443">Lipid metabolism</keyword>
<comment type="similarity">
    <text evidence="8">Belongs to the P-Pant transferase superfamily. AcpS family.</text>
</comment>
<gene>
    <name evidence="8" type="primary">acpS</name>
    <name evidence="10" type="ORF">HNQ61_004449</name>
</gene>
<dbReference type="AlphaFoldDB" id="A0A841H3K9"/>
<evidence type="ECO:0000256" key="6">
    <source>
        <dbReference type="ARBA" id="ARBA00023098"/>
    </source>
</evidence>
<comment type="function">
    <text evidence="8">Transfers the 4'-phosphopantetheine moiety from coenzyme A to a Ser of acyl-carrier-protein.</text>
</comment>
<sequence>MIAGIGTDMVSITRVRELLHRKGDAALRRFFTPAEAERCHASKSPGESFAARFAAKEAFFKAMGTGWGLGGRWTEVEVVSAPSGAPSIRLSGRAAELAAERGIDRIHLSMTHTDDTAAAFVVLESAAG</sequence>
<evidence type="ECO:0000256" key="1">
    <source>
        <dbReference type="ARBA" id="ARBA00022516"/>
    </source>
</evidence>
<evidence type="ECO:0000256" key="4">
    <source>
        <dbReference type="ARBA" id="ARBA00022832"/>
    </source>
</evidence>
<evidence type="ECO:0000256" key="2">
    <source>
        <dbReference type="ARBA" id="ARBA00022679"/>
    </source>
</evidence>
<protein>
    <recommendedName>
        <fullName evidence="8">Holo-[acyl-carrier-protein] synthase</fullName>
        <shortName evidence="8">Holo-ACP synthase</shortName>
        <ecNumber evidence="8">2.7.8.7</ecNumber>
    </recommendedName>
    <alternativeName>
        <fullName evidence="8">4'-phosphopantetheinyl transferase AcpS</fullName>
    </alternativeName>
</protein>
<dbReference type="InterPro" id="IPR008278">
    <property type="entry name" value="4-PPantetheinyl_Trfase_dom"/>
</dbReference>
<dbReference type="Pfam" id="PF01648">
    <property type="entry name" value="ACPS"/>
    <property type="match status" value="1"/>
</dbReference>
<dbReference type="GO" id="GO:0000287">
    <property type="term" value="F:magnesium ion binding"/>
    <property type="evidence" value="ECO:0007669"/>
    <property type="project" value="UniProtKB-UniRule"/>
</dbReference>
<comment type="cofactor">
    <cofactor evidence="8">
        <name>Mg(2+)</name>
        <dbReference type="ChEBI" id="CHEBI:18420"/>
    </cofactor>
</comment>
<dbReference type="RefSeq" id="WP_170035491.1">
    <property type="nucleotide sequence ID" value="NZ_JABDTL010000001.1"/>
</dbReference>
<keyword evidence="7 8" id="KW-0275">Fatty acid biosynthesis</keyword>
<keyword evidence="8" id="KW-0963">Cytoplasm</keyword>
<accession>A0A841H3K9</accession>
<evidence type="ECO:0000256" key="5">
    <source>
        <dbReference type="ARBA" id="ARBA00022842"/>
    </source>
</evidence>
<dbReference type="GO" id="GO:0005737">
    <property type="term" value="C:cytoplasm"/>
    <property type="evidence" value="ECO:0007669"/>
    <property type="project" value="UniProtKB-SubCell"/>
</dbReference>
<name>A0A841H3K9_9BACT</name>
<dbReference type="SUPFAM" id="SSF56214">
    <property type="entry name" value="4'-phosphopantetheinyl transferase"/>
    <property type="match status" value="1"/>
</dbReference>
<proteinExistence type="inferred from homology"/>
<reference evidence="10 11" key="1">
    <citation type="submission" date="2020-08" db="EMBL/GenBank/DDBJ databases">
        <title>Genomic Encyclopedia of Type Strains, Phase IV (KMG-IV): sequencing the most valuable type-strain genomes for metagenomic binning, comparative biology and taxonomic classification.</title>
        <authorList>
            <person name="Goeker M."/>
        </authorList>
    </citation>
    <scope>NUCLEOTIDE SEQUENCE [LARGE SCALE GENOMIC DNA]</scope>
    <source>
        <strain evidence="10 11">DSM 29007</strain>
    </source>
</reference>
<comment type="catalytic activity">
    <reaction evidence="8">
        <text>apo-[ACP] + CoA = holo-[ACP] + adenosine 3',5'-bisphosphate + H(+)</text>
        <dbReference type="Rhea" id="RHEA:12068"/>
        <dbReference type="Rhea" id="RHEA-COMP:9685"/>
        <dbReference type="Rhea" id="RHEA-COMP:9690"/>
        <dbReference type="ChEBI" id="CHEBI:15378"/>
        <dbReference type="ChEBI" id="CHEBI:29999"/>
        <dbReference type="ChEBI" id="CHEBI:57287"/>
        <dbReference type="ChEBI" id="CHEBI:58343"/>
        <dbReference type="ChEBI" id="CHEBI:64479"/>
        <dbReference type="EC" id="2.7.8.7"/>
    </reaction>
</comment>
<evidence type="ECO:0000313" key="10">
    <source>
        <dbReference type="EMBL" id="MBB6072785.1"/>
    </source>
</evidence>
<dbReference type="NCBIfam" id="TIGR00556">
    <property type="entry name" value="pantethn_trn"/>
    <property type="match status" value="1"/>
</dbReference>
<comment type="caution">
    <text evidence="10">The sequence shown here is derived from an EMBL/GenBank/DDBJ whole genome shotgun (WGS) entry which is preliminary data.</text>
</comment>
<evidence type="ECO:0000259" key="9">
    <source>
        <dbReference type="Pfam" id="PF01648"/>
    </source>
</evidence>
<comment type="subcellular location">
    <subcellularLocation>
        <location evidence="8">Cytoplasm</location>
    </subcellularLocation>
</comment>
<keyword evidence="4 8" id="KW-0276">Fatty acid metabolism</keyword>
<dbReference type="NCBIfam" id="NF000832">
    <property type="entry name" value="PRK00070.3-2"/>
    <property type="match status" value="1"/>
</dbReference>
<keyword evidence="1 8" id="KW-0444">Lipid biosynthesis</keyword>
<feature type="binding site" evidence="8">
    <location>
        <position position="57"/>
    </location>
    <ligand>
        <name>Mg(2+)</name>
        <dbReference type="ChEBI" id="CHEBI:18420"/>
    </ligand>
</feature>
<keyword evidence="5 8" id="KW-0460">Magnesium</keyword>
<evidence type="ECO:0000256" key="3">
    <source>
        <dbReference type="ARBA" id="ARBA00022723"/>
    </source>
</evidence>
<dbReference type="HAMAP" id="MF_00101">
    <property type="entry name" value="AcpS"/>
    <property type="match status" value="1"/>
</dbReference>
<feature type="binding site" evidence="8">
    <location>
        <position position="8"/>
    </location>
    <ligand>
        <name>Mg(2+)</name>
        <dbReference type="ChEBI" id="CHEBI:18420"/>
    </ligand>
</feature>